<dbReference type="Proteomes" id="UP000001654">
    <property type="component" value="Chromosome"/>
</dbReference>
<dbReference type="AlphaFoldDB" id="D5BF93"/>
<dbReference type="KEGG" id="zpr:ZPR_2669"/>
<dbReference type="RefSeq" id="WP_013072088.1">
    <property type="nucleotide sequence ID" value="NC_014041.1"/>
</dbReference>
<dbReference type="HOGENOM" id="CLU_3175099_0_0_10"/>
<protein>
    <submittedName>
        <fullName evidence="1">Uncharacterized protein</fullName>
    </submittedName>
</protein>
<accession>D5BF93</accession>
<keyword evidence="2" id="KW-1185">Reference proteome</keyword>
<dbReference type="EMBL" id="CP001650">
    <property type="protein sequence ID" value="ADF52991.1"/>
    <property type="molecule type" value="Genomic_DNA"/>
</dbReference>
<reference evidence="1 2" key="1">
    <citation type="journal article" date="2010" name="BMC Genomics">
        <title>The complete genome of Zunongwangia profunda SM-A87 reveals its adaptation to the deep-sea environment and ecological role in sedimentary organic nitrogen degradation.</title>
        <authorList>
            <person name="Qin Q.L."/>
            <person name="Zhang X.Y."/>
            <person name="Wang X.M."/>
            <person name="Liu G.M."/>
            <person name="Chen X.L."/>
            <person name="Xie B.B."/>
            <person name="Dang H.Y."/>
            <person name="Zhou B.C."/>
            <person name="Yu J."/>
            <person name="Zhang Y.Z."/>
        </authorList>
    </citation>
    <scope>NUCLEOTIDE SEQUENCE [LARGE SCALE GENOMIC DNA]</scope>
    <source>
        <strain evidence="2">DSM 18752 / CCTCC AB 206139 / SM-A87</strain>
    </source>
</reference>
<sequence length="47" mass="5224">MAYKRKKVFGANMFTAAIVGAAIFIGTKFSDEIKQQLSNVPVLKDYL</sequence>
<gene>
    <name evidence="1" type="ordered locus">ZPR_2669</name>
</gene>
<name>D5BF93_ZUNPS</name>
<evidence type="ECO:0000313" key="1">
    <source>
        <dbReference type="EMBL" id="ADF52991.1"/>
    </source>
</evidence>
<dbReference type="STRING" id="655815.ZPR_2669"/>
<organism evidence="1 2">
    <name type="scientific">Zunongwangia profunda (strain DSM 18752 / CCTCC AB 206139 / SM-A87)</name>
    <name type="common">Wangia profunda</name>
    <dbReference type="NCBI Taxonomy" id="655815"/>
    <lineage>
        <taxon>Bacteria</taxon>
        <taxon>Pseudomonadati</taxon>
        <taxon>Bacteroidota</taxon>
        <taxon>Flavobacteriia</taxon>
        <taxon>Flavobacteriales</taxon>
        <taxon>Flavobacteriaceae</taxon>
        <taxon>Zunongwangia</taxon>
    </lineage>
</organism>
<evidence type="ECO:0000313" key="2">
    <source>
        <dbReference type="Proteomes" id="UP000001654"/>
    </source>
</evidence>
<proteinExistence type="predicted"/>